<dbReference type="AlphaFoldDB" id="D8QCH4"/>
<dbReference type="HOGENOM" id="CLU_034960_0_0_1"/>
<dbReference type="InParanoid" id="D8QCH4"/>
<organism evidence="2">
    <name type="scientific">Schizophyllum commune (strain H4-8 / FGSC 9210)</name>
    <name type="common">Split gill fungus</name>
    <dbReference type="NCBI Taxonomy" id="578458"/>
    <lineage>
        <taxon>Eukaryota</taxon>
        <taxon>Fungi</taxon>
        <taxon>Dikarya</taxon>
        <taxon>Basidiomycota</taxon>
        <taxon>Agaricomycotina</taxon>
        <taxon>Agaricomycetes</taxon>
        <taxon>Agaricomycetidae</taxon>
        <taxon>Agaricales</taxon>
        <taxon>Schizophyllaceae</taxon>
        <taxon>Schizophyllum</taxon>
    </lineage>
</organism>
<dbReference type="Proteomes" id="UP000007431">
    <property type="component" value="Unassembled WGS sequence"/>
</dbReference>
<proteinExistence type="predicted"/>
<dbReference type="VEuPathDB" id="FungiDB:SCHCODRAFT_02680067"/>
<keyword evidence="2" id="KW-1185">Reference proteome</keyword>
<reference evidence="1 2" key="1">
    <citation type="journal article" date="2010" name="Nat. Biotechnol.">
        <title>Genome sequence of the model mushroom Schizophyllum commune.</title>
        <authorList>
            <person name="Ohm R.A."/>
            <person name="de Jong J.F."/>
            <person name="Lugones L.G."/>
            <person name="Aerts A."/>
            <person name="Kothe E."/>
            <person name="Stajich J.E."/>
            <person name="de Vries R.P."/>
            <person name="Record E."/>
            <person name="Levasseur A."/>
            <person name="Baker S.E."/>
            <person name="Bartholomew K.A."/>
            <person name="Coutinho P.M."/>
            <person name="Erdmann S."/>
            <person name="Fowler T.J."/>
            <person name="Gathman A.C."/>
            <person name="Lombard V."/>
            <person name="Henrissat B."/>
            <person name="Knabe N."/>
            <person name="Kuees U."/>
            <person name="Lilly W.W."/>
            <person name="Lindquist E."/>
            <person name="Lucas S."/>
            <person name="Magnuson J.K."/>
            <person name="Piumi F."/>
            <person name="Raudaskoski M."/>
            <person name="Salamov A."/>
            <person name="Schmutz J."/>
            <person name="Schwarze F.W.M.R."/>
            <person name="vanKuyk P.A."/>
            <person name="Horton J.S."/>
            <person name="Grigoriev I.V."/>
            <person name="Woesten H.A.B."/>
        </authorList>
    </citation>
    <scope>NUCLEOTIDE SEQUENCE [LARGE SCALE GENOMIC DNA]</scope>
    <source>
        <strain evidence="2">H4-8 / FGSC 9210</strain>
    </source>
</reference>
<name>D8QCH4_SCHCM</name>
<accession>D8QCH4</accession>
<evidence type="ECO:0000313" key="1">
    <source>
        <dbReference type="EMBL" id="EFI94528.1"/>
    </source>
</evidence>
<dbReference type="EMBL" id="GL377309">
    <property type="protein sequence ID" value="EFI94528.1"/>
    <property type="molecule type" value="Genomic_DNA"/>
</dbReference>
<protein>
    <submittedName>
        <fullName evidence="1">Uncharacterized protein</fullName>
    </submittedName>
</protein>
<evidence type="ECO:0000313" key="2">
    <source>
        <dbReference type="Proteomes" id="UP000007431"/>
    </source>
</evidence>
<gene>
    <name evidence="1" type="ORF">SCHCODRAFT_111571</name>
</gene>
<sequence>MEIGKLVVDWTSSLTVAPGTVMALDHGAAILQRVKDAVQEADPIIQAELLEPLSRPNTWRRAFPFLTASGPPQLSSRSGIPVNPRIRGVISEMRVLSRILMPYPKKAKSTVVLRTLLVGFRSLWTAAWTWIEFVNPLFGKVLSEGHDRESLSVAIPAMLAMALKLSLKETDAQSQAGDTMSGAPLTMLIALWYHDHVLDDSDATLMQLESDSDESLFLRTRHSQGTIGELITKSDSPYYDRVVEVLAKISGGHPGKLRRRMLANLGRGLRLHHHIADVTWEDVYINPIVYLARIPSYTFPPSSSRTIRRQTSHLLELSRAPDTAVRAASMGMILYALHSTELDGRVIYLALSGGLLTGLRNTLAQLACLPEDHVLGFRAGPEVMITTVCMTTHLRHVAKRFISSGDDLVLLGELPSHLGMLPTRWEQLVEEKRLLSLAWEVFTPFEAGSIKLGLEDRIFLEETTRCRVNVSHSLLCKEIALPAIQADLRDGCHIELHVIFDAETPNFDFRVDTVDRWPAEGAQRTMMYIVADFEYFHVKEMLRLKPFPLQEFLNMIVQQPSYPWRFE</sequence>
<feature type="non-terminal residue" evidence="1">
    <location>
        <position position="567"/>
    </location>
</feature>